<dbReference type="AlphaFoldDB" id="A0A1W1W718"/>
<reference evidence="2" key="1">
    <citation type="submission" date="2017-04" db="EMBL/GenBank/DDBJ databases">
        <authorList>
            <person name="Varghese N."/>
            <person name="Submissions S."/>
        </authorList>
    </citation>
    <scope>NUCLEOTIDE SEQUENCE [LARGE SCALE GENOMIC DNA]</scope>
    <source>
        <strain evidence="2">DSM 9293</strain>
    </source>
</reference>
<evidence type="ECO:0000313" key="2">
    <source>
        <dbReference type="Proteomes" id="UP000192660"/>
    </source>
</evidence>
<sequence>MATLSCAVEELSRRLKPSLMPSPWILRRSPYKCEAVEETDVPHAGLRVQVIDDTLPASHRLTFFFPSTMVIAHADQDFDDWVDMIRAELDTSSHQGQWLYDPRTGGMWVHATVLAQQPMETYPVPRAWGDCQGLSVQTASGLASACRELRQALTQGWGSLQRESPDSADPALKDVAIISQPIVGLQITVWYYKFPATHWLRILIPQEIVDQPEHWDQFPMRLHEDVLTYGHRSLWQFDPDTGGMKFLWR</sequence>
<accession>A0A1W1W718</accession>
<dbReference type="EMBL" id="FWWY01000001">
    <property type="protein sequence ID" value="SMC02084.1"/>
    <property type="molecule type" value="Genomic_DNA"/>
</dbReference>
<evidence type="ECO:0000313" key="1">
    <source>
        <dbReference type="EMBL" id="SMC02084.1"/>
    </source>
</evidence>
<dbReference type="Proteomes" id="UP000192660">
    <property type="component" value="Unassembled WGS sequence"/>
</dbReference>
<organism evidence="1 2">
    <name type="scientific">Sulfobacillus thermosulfidooxidans (strain DSM 9293 / VKM B-1269 / AT-1)</name>
    <dbReference type="NCBI Taxonomy" id="929705"/>
    <lineage>
        <taxon>Bacteria</taxon>
        <taxon>Bacillati</taxon>
        <taxon>Bacillota</taxon>
        <taxon>Clostridia</taxon>
        <taxon>Eubacteriales</taxon>
        <taxon>Clostridiales Family XVII. Incertae Sedis</taxon>
        <taxon>Sulfobacillus</taxon>
    </lineage>
</organism>
<protein>
    <submittedName>
        <fullName evidence="1">Uncharacterized protein</fullName>
    </submittedName>
</protein>
<keyword evidence="2" id="KW-1185">Reference proteome</keyword>
<name>A0A1W1W718_SULTA</name>
<proteinExistence type="predicted"/>
<gene>
    <name evidence="1" type="ORF">SAMN00768000_0295</name>
</gene>
<dbReference type="RefSeq" id="WP_084660810.1">
    <property type="nucleotide sequence ID" value="NZ_FWWY01000001.1"/>
</dbReference>